<dbReference type="EMBL" id="AY800352">
    <property type="protein sequence ID" value="AAX34051.1"/>
    <property type="molecule type" value="mRNA"/>
</dbReference>
<sequence>MKCLLVLAACLVAVYAADKNDFRHEFDYLLMKTAEHNMERGEAMLLALTEQIAHLEQSKNKEEKEKIVRELETIIALISGSHDVLERELKRTDLDILERYNFESALKIGAILVRDLKAAEAKVKAINVHA</sequence>
<name>B2GM87_9ACAR</name>
<dbReference type="Pfam" id="PF11642">
    <property type="entry name" value="Blo-t-5"/>
    <property type="match status" value="1"/>
</dbReference>
<evidence type="ECO:0000256" key="3">
    <source>
        <dbReference type="SAM" id="SignalP"/>
    </source>
</evidence>
<dbReference type="Gene3D" id="1.20.58.970">
    <property type="match status" value="1"/>
</dbReference>
<feature type="coiled-coil region" evidence="2">
    <location>
        <begin position="31"/>
        <end position="65"/>
    </location>
</feature>
<comment type="similarity">
    <text evidence="1">Belongs to the mite group 5 allergen family.</text>
</comment>
<dbReference type="InterPro" id="IPR038455">
    <property type="entry name" value="Mite_allergen_group-5/21_sf"/>
</dbReference>
<evidence type="ECO:0000313" key="4">
    <source>
        <dbReference type="EMBL" id="AAX34051.1"/>
    </source>
</evidence>
<keyword evidence="2" id="KW-0175">Coiled coil</keyword>
<reference evidence="4" key="1">
    <citation type="submission" date="2004-10" db="EMBL/GenBank/DDBJ databases">
        <authorList>
            <person name="Chew F.T."/>
            <person name="Gao Y.F."/>
            <person name="Reginald K."/>
        </authorList>
    </citation>
    <scope>NUCLEOTIDE SEQUENCE</scope>
</reference>
<evidence type="ECO:0000256" key="1">
    <source>
        <dbReference type="ARBA" id="ARBA00010710"/>
    </source>
</evidence>
<evidence type="ECO:0000256" key="2">
    <source>
        <dbReference type="SAM" id="Coils"/>
    </source>
</evidence>
<protein>
    <submittedName>
        <fullName evidence="4">Sui m 5.02 allergen</fullName>
    </submittedName>
</protein>
<proteinExistence type="evidence at transcript level"/>
<accession>B2GM87</accession>
<feature type="signal peptide" evidence="3">
    <location>
        <begin position="1"/>
        <end position="16"/>
    </location>
</feature>
<dbReference type="AlphaFoldDB" id="B2GM87"/>
<feature type="chain" id="PRO_5002778165" evidence="3">
    <location>
        <begin position="17"/>
        <end position="130"/>
    </location>
</feature>
<organism evidence="4">
    <name type="scientific">Suidasia medanensis</name>
    <dbReference type="NCBI Taxonomy" id="223625"/>
    <lineage>
        <taxon>Eukaryota</taxon>
        <taxon>Metazoa</taxon>
        <taxon>Ecdysozoa</taxon>
        <taxon>Arthropoda</taxon>
        <taxon>Chelicerata</taxon>
        <taxon>Arachnida</taxon>
        <taxon>Acari</taxon>
        <taxon>Acariformes</taxon>
        <taxon>Sarcoptiformes</taxon>
        <taxon>Astigmata</taxon>
        <taxon>Acaroidea</taxon>
        <taxon>Suidasiidae</taxon>
        <taxon>Suidasia</taxon>
    </lineage>
</organism>
<keyword evidence="3" id="KW-0732">Signal</keyword>
<dbReference type="InterPro" id="IPR020306">
    <property type="entry name" value="Mite_allergen_group-5/21"/>
</dbReference>